<dbReference type="RefSeq" id="WP_156625814.1">
    <property type="nucleotide sequence ID" value="NZ_CACRTO010000013.1"/>
</dbReference>
<gene>
    <name evidence="2" type="ORF">CTLFYP3_01301</name>
</gene>
<feature type="coiled-coil region" evidence="1">
    <location>
        <begin position="11"/>
        <end position="38"/>
    </location>
</feature>
<dbReference type="AlphaFoldDB" id="A0A6N3BEK1"/>
<sequence length="311" mass="35739">MISFNEEFLKLEEEKNTLRKLKSKLSSLDDEISTTKNKYNDLKISLYKEKKDVDKLESLSLSYIFHKIKGNMDDKISKEKFEYLEAQAKFIEVEDYLNRLLSNKESLNKAICDIGNIDLKYNDLLEKSSEYIINLNNEKSLEISKILEEINKLSLEKKEIQEALREGTNLIPGIDVAISNLNSALNWGVYDMIGGDFIATMAKRSKMNDASNSINSIKVLLNRYNSELNDLSDNINISLDLDGFSGAMDYIFDNFFTDYIIQDKIKSALRSTKVLRYKVSDIQNNLTAQLQCTEIKINSLKKNLEEAIINE</sequence>
<protein>
    <submittedName>
        <fullName evidence="2">Uncharacterized protein</fullName>
    </submittedName>
</protein>
<keyword evidence="1" id="KW-0175">Coiled coil</keyword>
<reference evidence="2" key="1">
    <citation type="submission" date="2019-11" db="EMBL/GenBank/DDBJ databases">
        <authorList>
            <person name="Feng L."/>
        </authorList>
    </citation>
    <scope>NUCLEOTIDE SEQUENCE</scope>
    <source>
        <strain evidence="2">CTertiumLFYP3</strain>
    </source>
</reference>
<organism evidence="2">
    <name type="scientific">Clostridium tertium</name>
    <dbReference type="NCBI Taxonomy" id="1559"/>
    <lineage>
        <taxon>Bacteria</taxon>
        <taxon>Bacillati</taxon>
        <taxon>Bacillota</taxon>
        <taxon>Clostridia</taxon>
        <taxon>Eubacteriales</taxon>
        <taxon>Clostridiaceae</taxon>
        <taxon>Clostridium</taxon>
    </lineage>
</organism>
<dbReference type="EMBL" id="CACRTO010000013">
    <property type="protein sequence ID" value="VYU03190.1"/>
    <property type="molecule type" value="Genomic_DNA"/>
</dbReference>
<feature type="coiled-coil region" evidence="1">
    <location>
        <begin position="283"/>
        <end position="310"/>
    </location>
</feature>
<evidence type="ECO:0000313" key="2">
    <source>
        <dbReference type="EMBL" id="VYU03190.1"/>
    </source>
</evidence>
<proteinExistence type="predicted"/>
<name>A0A6N3BEK1_9CLOT</name>
<accession>A0A6N3BEK1</accession>
<feature type="coiled-coil region" evidence="1">
    <location>
        <begin position="136"/>
        <end position="170"/>
    </location>
</feature>
<evidence type="ECO:0000256" key="1">
    <source>
        <dbReference type="SAM" id="Coils"/>
    </source>
</evidence>